<dbReference type="CDD" id="cd00383">
    <property type="entry name" value="trans_reg_C"/>
    <property type="match status" value="1"/>
</dbReference>
<dbReference type="SUPFAM" id="SSF46894">
    <property type="entry name" value="C-terminal effector domain of the bipartite response regulators"/>
    <property type="match status" value="1"/>
</dbReference>
<dbReference type="Proteomes" id="UP000770629">
    <property type="component" value="Unassembled WGS sequence"/>
</dbReference>
<accession>A0ABS7IHQ1</accession>
<dbReference type="InterPro" id="IPR011990">
    <property type="entry name" value="TPR-like_helical_dom_sf"/>
</dbReference>
<dbReference type="SMART" id="SM00862">
    <property type="entry name" value="Trans_reg_C"/>
    <property type="match status" value="1"/>
</dbReference>
<reference evidence="5 6" key="1">
    <citation type="submission" date="2020-04" db="EMBL/GenBank/DDBJ databases">
        <title>Global-level population genomics: horizontal gene transfer, symbiosis and evolution in Rhizobia.</title>
        <authorList>
            <person name="Gai Y."/>
        </authorList>
    </citation>
    <scope>NUCLEOTIDE SEQUENCE [LARGE SCALE GENOMIC DNA]</scope>
    <source>
        <strain evidence="5 6">BLR33</strain>
    </source>
</reference>
<evidence type="ECO:0000256" key="3">
    <source>
        <dbReference type="PROSITE-ProRule" id="PRU01091"/>
    </source>
</evidence>
<sequence>MQGSHFAFGPFVLDPDAGTLLRNDDPVAVSHRGLKLLVALVGRAGDIVAKIELMDAAWPGIAVEEGNLTVQIAQLRKLLGSSAGGGEWIATVPRVGYRFTGAVHRLSGVRRKTLPMPDKPSIAVLPFLNIGSDREQESFVDGLTEDLITDLSRMPGLFVIARNSAFAYKGRAMDVREIAEALGVRYLLEGSARRAAGRVRINAKLIDTVSGDHLWAERFDRSLDDIFALQDEVTGRIVEALLGRLRAPPPPRNRPKNLEAYDLCVRARKLMDDAPQAAEEAHLMLTRAISLDPDYAEAHRWLAMNHWMGWVHSGGPAESTRGIALQLARKAVAIDPNDAGCRWVLAYLLAYERDFAEADAQFAKAIELDPNEADTFAALSDITVLAGRIEEGLEHVRKAFRLNPFPASWYYLILGQAQYAAGQYGAAVETLRRDETYRTSSRRFLAASLAQLGQLDEARAETALFLVANPDFSTAHWAMTEPFRDPATLEHFVDGFRKAGLP</sequence>
<keyword evidence="2" id="KW-0802">TPR repeat</keyword>
<dbReference type="PROSITE" id="PS50005">
    <property type="entry name" value="TPR"/>
    <property type="match status" value="1"/>
</dbReference>
<proteinExistence type="predicted"/>
<gene>
    <name evidence="5" type="ORF">HJB60_13135</name>
</gene>
<dbReference type="InterPro" id="IPR016032">
    <property type="entry name" value="Sig_transdc_resp-reg_C-effctor"/>
</dbReference>
<dbReference type="RefSeq" id="WP_221119729.1">
    <property type="nucleotide sequence ID" value="NZ_JABDYF010000005.1"/>
</dbReference>
<evidence type="ECO:0000256" key="1">
    <source>
        <dbReference type="ARBA" id="ARBA00023125"/>
    </source>
</evidence>
<dbReference type="PANTHER" id="PTHR12558:SF33">
    <property type="entry name" value="BLL7664 PROTEIN"/>
    <property type="match status" value="1"/>
</dbReference>
<organism evidence="5 6">
    <name type="scientific">Rhizobium lentis</name>
    <dbReference type="NCBI Taxonomy" id="1138194"/>
    <lineage>
        <taxon>Bacteria</taxon>
        <taxon>Pseudomonadati</taxon>
        <taxon>Pseudomonadota</taxon>
        <taxon>Alphaproteobacteria</taxon>
        <taxon>Hyphomicrobiales</taxon>
        <taxon>Rhizobiaceae</taxon>
        <taxon>Rhizobium/Agrobacterium group</taxon>
        <taxon>Rhizobium</taxon>
    </lineage>
</organism>
<dbReference type="Pfam" id="PF13181">
    <property type="entry name" value="TPR_8"/>
    <property type="match status" value="1"/>
</dbReference>
<comment type="caution">
    <text evidence="5">The sequence shown here is derived from an EMBL/GenBank/DDBJ whole genome shotgun (WGS) entry which is preliminary data.</text>
</comment>
<dbReference type="PANTHER" id="PTHR12558">
    <property type="entry name" value="CELL DIVISION CYCLE 16,23,27"/>
    <property type="match status" value="1"/>
</dbReference>
<keyword evidence="1 3" id="KW-0238">DNA-binding</keyword>
<dbReference type="Gene3D" id="3.40.50.10070">
    <property type="entry name" value="TolB, N-terminal domain"/>
    <property type="match status" value="1"/>
</dbReference>
<protein>
    <submittedName>
        <fullName evidence="5">Adenylate cyclase</fullName>
    </submittedName>
</protein>
<dbReference type="SUPFAM" id="SSF48452">
    <property type="entry name" value="TPR-like"/>
    <property type="match status" value="1"/>
</dbReference>
<evidence type="ECO:0000313" key="6">
    <source>
        <dbReference type="Proteomes" id="UP000770629"/>
    </source>
</evidence>
<dbReference type="EMBL" id="JABDYF010000005">
    <property type="protein sequence ID" value="MBX5090108.1"/>
    <property type="molecule type" value="Genomic_DNA"/>
</dbReference>
<evidence type="ECO:0000256" key="2">
    <source>
        <dbReference type="PROSITE-ProRule" id="PRU00339"/>
    </source>
</evidence>
<name>A0ABS7IHQ1_9HYPH</name>
<dbReference type="InterPro" id="IPR001867">
    <property type="entry name" value="OmpR/PhoB-type_DNA-bd"/>
</dbReference>
<feature type="DNA-binding region" description="OmpR/PhoB-type" evidence="3">
    <location>
        <begin position="3"/>
        <end position="101"/>
    </location>
</feature>
<keyword evidence="6" id="KW-1185">Reference proteome</keyword>
<dbReference type="InterPro" id="IPR019734">
    <property type="entry name" value="TPR_rpt"/>
</dbReference>
<dbReference type="InterPro" id="IPR036388">
    <property type="entry name" value="WH-like_DNA-bd_sf"/>
</dbReference>
<dbReference type="Gene3D" id="1.25.40.10">
    <property type="entry name" value="Tetratricopeptide repeat domain"/>
    <property type="match status" value="1"/>
</dbReference>
<dbReference type="SUPFAM" id="SSF52964">
    <property type="entry name" value="TolB, N-terminal domain"/>
    <property type="match status" value="1"/>
</dbReference>
<feature type="domain" description="OmpR/PhoB-type" evidence="4">
    <location>
        <begin position="3"/>
        <end position="101"/>
    </location>
</feature>
<dbReference type="Pfam" id="PF00486">
    <property type="entry name" value="Trans_reg_C"/>
    <property type="match status" value="1"/>
</dbReference>
<dbReference type="PROSITE" id="PS51755">
    <property type="entry name" value="OMPR_PHOB"/>
    <property type="match status" value="1"/>
</dbReference>
<feature type="repeat" description="TPR" evidence="2">
    <location>
        <begin position="339"/>
        <end position="372"/>
    </location>
</feature>
<dbReference type="Gene3D" id="1.10.10.10">
    <property type="entry name" value="Winged helix-like DNA-binding domain superfamily/Winged helix DNA-binding domain"/>
    <property type="match status" value="1"/>
</dbReference>
<evidence type="ECO:0000259" key="4">
    <source>
        <dbReference type="PROSITE" id="PS51755"/>
    </source>
</evidence>
<evidence type="ECO:0000313" key="5">
    <source>
        <dbReference type="EMBL" id="MBX5090108.1"/>
    </source>
</evidence>